<dbReference type="Gene3D" id="2.102.10.10">
    <property type="entry name" value="Rieske [2Fe-2S] iron-sulphur domain"/>
    <property type="match status" value="1"/>
</dbReference>
<dbReference type="SUPFAM" id="SSF50022">
    <property type="entry name" value="ISP domain"/>
    <property type="match status" value="1"/>
</dbReference>
<sequence>MNWFKLCKLDEVPPNEMRAFTVNGIEVIVLRGADSYLVIPPSCPHMANHLIDGFFDGCILTCNKHLWQWSIVDGQPLGEAERPLLTYEAQTRDGEIWVNLAQELLYEHEREAER</sequence>
<evidence type="ECO:0000256" key="4">
    <source>
        <dbReference type="ARBA" id="ARBA00023014"/>
    </source>
</evidence>
<evidence type="ECO:0000256" key="3">
    <source>
        <dbReference type="ARBA" id="ARBA00023004"/>
    </source>
</evidence>
<dbReference type="InterPro" id="IPR017941">
    <property type="entry name" value="Rieske_2Fe-2S"/>
</dbReference>
<name>A0A5C7ESD0_9PROT</name>
<dbReference type="GO" id="GO:0051537">
    <property type="term" value="F:2 iron, 2 sulfur cluster binding"/>
    <property type="evidence" value="ECO:0007669"/>
    <property type="project" value="UniProtKB-KW"/>
</dbReference>
<dbReference type="RefSeq" id="WP_147801300.1">
    <property type="nucleotide sequence ID" value="NZ_VPFL01000048.1"/>
</dbReference>
<evidence type="ECO:0000313" key="6">
    <source>
        <dbReference type="EMBL" id="TXF09812.1"/>
    </source>
</evidence>
<dbReference type="AlphaFoldDB" id="A0A5C7ESD0"/>
<dbReference type="Proteomes" id="UP000321201">
    <property type="component" value="Unassembled WGS sequence"/>
</dbReference>
<dbReference type="PROSITE" id="PS51296">
    <property type="entry name" value="RIESKE"/>
    <property type="match status" value="1"/>
</dbReference>
<proteinExistence type="predicted"/>
<evidence type="ECO:0000256" key="2">
    <source>
        <dbReference type="ARBA" id="ARBA00022723"/>
    </source>
</evidence>
<dbReference type="Pfam" id="PF00355">
    <property type="entry name" value="Rieske"/>
    <property type="match status" value="1"/>
</dbReference>
<evidence type="ECO:0000259" key="5">
    <source>
        <dbReference type="PROSITE" id="PS51296"/>
    </source>
</evidence>
<comment type="caution">
    <text evidence="6">The sequence shown here is derived from an EMBL/GenBank/DDBJ whole genome shotgun (WGS) entry which is preliminary data.</text>
</comment>
<dbReference type="InterPro" id="IPR036922">
    <property type="entry name" value="Rieske_2Fe-2S_sf"/>
</dbReference>
<protein>
    <submittedName>
        <fullName evidence="6">Rieske 2Fe-2S domain-containing protein</fullName>
    </submittedName>
</protein>
<keyword evidence="4" id="KW-0411">Iron-sulfur</keyword>
<keyword evidence="1" id="KW-0001">2Fe-2S</keyword>
<keyword evidence="3" id="KW-0408">Iron</keyword>
<evidence type="ECO:0000256" key="1">
    <source>
        <dbReference type="ARBA" id="ARBA00022714"/>
    </source>
</evidence>
<dbReference type="EMBL" id="VPFL01000048">
    <property type="protein sequence ID" value="TXF09812.1"/>
    <property type="molecule type" value="Genomic_DNA"/>
</dbReference>
<keyword evidence="7" id="KW-1185">Reference proteome</keyword>
<dbReference type="OrthoDB" id="9769355at2"/>
<feature type="domain" description="Rieske" evidence="5">
    <location>
        <begin position="4"/>
        <end position="98"/>
    </location>
</feature>
<organism evidence="6 7">
    <name type="scientific">Pelomicrobium methylotrophicum</name>
    <dbReference type="NCBI Taxonomy" id="2602750"/>
    <lineage>
        <taxon>Bacteria</taxon>
        <taxon>Pseudomonadati</taxon>
        <taxon>Pseudomonadota</taxon>
        <taxon>Hydrogenophilia</taxon>
        <taxon>Hydrogenophilia incertae sedis</taxon>
        <taxon>Pelomicrobium</taxon>
    </lineage>
</organism>
<keyword evidence="2" id="KW-0479">Metal-binding</keyword>
<dbReference type="GO" id="GO:0046872">
    <property type="term" value="F:metal ion binding"/>
    <property type="evidence" value="ECO:0007669"/>
    <property type="project" value="UniProtKB-KW"/>
</dbReference>
<gene>
    <name evidence="6" type="ORF">FR698_16600</name>
</gene>
<reference evidence="6 7" key="1">
    <citation type="submission" date="2019-08" db="EMBL/GenBank/DDBJ databases">
        <title>Pelomicrobium methylotrophicum gen. nov., sp. nov. a moderately thermophilic, facultatively anaerobic, lithoautotrophic and methylotrophic bacterium isolated from a terrestrial mud volcano.</title>
        <authorList>
            <person name="Slobodkina G.B."/>
            <person name="Merkel A.Y."/>
            <person name="Slobodkin A.I."/>
        </authorList>
    </citation>
    <scope>NUCLEOTIDE SEQUENCE [LARGE SCALE GENOMIC DNA]</scope>
    <source>
        <strain evidence="6 7">SM250</strain>
    </source>
</reference>
<evidence type="ECO:0000313" key="7">
    <source>
        <dbReference type="Proteomes" id="UP000321201"/>
    </source>
</evidence>
<dbReference type="InParanoid" id="A0A5C7ESD0"/>
<accession>A0A5C7ESD0</accession>